<dbReference type="InterPro" id="IPR014340">
    <property type="entry name" value="LptA"/>
</dbReference>
<gene>
    <name evidence="4" type="primary">lptA</name>
    <name evidence="7" type="ORF">EV678_3117</name>
</gene>
<organism evidence="7 8">
    <name type="scientific">Azospira oryzae</name>
    <dbReference type="NCBI Taxonomy" id="146939"/>
    <lineage>
        <taxon>Bacteria</taxon>
        <taxon>Pseudomonadati</taxon>
        <taxon>Pseudomonadota</taxon>
        <taxon>Betaproteobacteria</taxon>
        <taxon>Rhodocyclales</taxon>
        <taxon>Rhodocyclaceae</taxon>
        <taxon>Azospira</taxon>
    </lineage>
</organism>
<protein>
    <recommendedName>
        <fullName evidence="4">Lipopolysaccharide export system protein LptA</fullName>
    </recommendedName>
</protein>
<keyword evidence="3 4" id="KW-0574">Periplasm</keyword>
<feature type="region of interest" description="Disordered" evidence="5">
    <location>
        <begin position="152"/>
        <end position="202"/>
    </location>
</feature>
<dbReference type="NCBIfam" id="TIGR03002">
    <property type="entry name" value="outer_YhbN_LptA"/>
    <property type="match status" value="1"/>
</dbReference>
<proteinExistence type="inferred from homology"/>
<evidence type="ECO:0000313" key="7">
    <source>
        <dbReference type="EMBL" id="RZT75930.1"/>
    </source>
</evidence>
<dbReference type="InterPro" id="IPR052037">
    <property type="entry name" value="LPS_export_LptA"/>
</dbReference>
<dbReference type="InterPro" id="IPR005653">
    <property type="entry name" value="OstA-like_N"/>
</dbReference>
<dbReference type="Gene3D" id="2.60.450.10">
    <property type="entry name" value="Lipopolysaccharide (LPS) transport protein A like domain"/>
    <property type="match status" value="1"/>
</dbReference>
<name>A0ABY0IMH1_9RHOO</name>
<sequence precursor="true">MINRRFAALLGALSLAAAMPAHAEKADREKPVNLEADRVTVDDAKKVHVFDGNVTLTQGTLVIRGDRIVVTQDDAGFQKGVATGNPAKFKQKREGRDDYVEGIALRIEHNAKTEKTELYDKAWVKSGQDEVKGHYIQYDSLTEQYLVTASKMPGEASPGVPPGRVRAIIQPKNKDTESQQGATGSRESLTLKPAISLPSRKE</sequence>
<feature type="signal peptide" evidence="4">
    <location>
        <begin position="1"/>
        <end position="23"/>
    </location>
</feature>
<feature type="compositionally biased region" description="Polar residues" evidence="5">
    <location>
        <begin position="178"/>
        <end position="188"/>
    </location>
</feature>
<feature type="chain" id="PRO_5044938123" description="Lipopolysaccharide export system protein LptA" evidence="4">
    <location>
        <begin position="24"/>
        <end position="202"/>
    </location>
</feature>
<dbReference type="HAMAP" id="MF_01914">
    <property type="entry name" value="LPS_assembly_LptA"/>
    <property type="match status" value="1"/>
</dbReference>
<comment type="similarity">
    <text evidence="4">Belongs to the LptA family.</text>
</comment>
<keyword evidence="1 4" id="KW-0813">Transport</keyword>
<accession>A0ABY0IMH1</accession>
<dbReference type="EMBL" id="SHKM01000003">
    <property type="protein sequence ID" value="RZT75930.1"/>
    <property type="molecule type" value="Genomic_DNA"/>
</dbReference>
<comment type="subcellular location">
    <subcellularLocation>
        <location evidence="4">Periplasm</location>
    </subcellularLocation>
</comment>
<evidence type="ECO:0000259" key="6">
    <source>
        <dbReference type="Pfam" id="PF03968"/>
    </source>
</evidence>
<keyword evidence="8" id="KW-1185">Reference proteome</keyword>
<reference evidence="7 8" key="1">
    <citation type="submission" date="2019-02" db="EMBL/GenBank/DDBJ databases">
        <title>Genomic Encyclopedia of Type Strains, Phase IV (KMG-IV): sequencing the most valuable type-strain genomes for metagenomic binning, comparative biology and taxonomic classification.</title>
        <authorList>
            <person name="Goeker M."/>
        </authorList>
    </citation>
    <scope>NUCLEOTIDE SEQUENCE [LARGE SCALE GENOMIC DNA]</scope>
    <source>
        <strain evidence="7 8">DSM 21223</strain>
    </source>
</reference>
<dbReference type="Pfam" id="PF03968">
    <property type="entry name" value="LptD_N"/>
    <property type="match status" value="1"/>
</dbReference>
<evidence type="ECO:0000256" key="5">
    <source>
        <dbReference type="SAM" id="MobiDB-lite"/>
    </source>
</evidence>
<feature type="domain" description="Organic solvent tolerance-like N-terminal" evidence="6">
    <location>
        <begin position="34"/>
        <end position="143"/>
    </location>
</feature>
<comment type="caution">
    <text evidence="7">The sequence shown here is derived from an EMBL/GenBank/DDBJ whole genome shotgun (WGS) entry which is preliminary data.</text>
</comment>
<evidence type="ECO:0000256" key="2">
    <source>
        <dbReference type="ARBA" id="ARBA00022729"/>
    </source>
</evidence>
<dbReference type="Proteomes" id="UP000292136">
    <property type="component" value="Unassembled WGS sequence"/>
</dbReference>
<evidence type="ECO:0000256" key="1">
    <source>
        <dbReference type="ARBA" id="ARBA00022448"/>
    </source>
</evidence>
<evidence type="ECO:0000256" key="4">
    <source>
        <dbReference type="HAMAP-Rule" id="MF_01914"/>
    </source>
</evidence>
<dbReference type="PANTHER" id="PTHR36504">
    <property type="entry name" value="LIPOPOLYSACCHARIDE EXPORT SYSTEM PROTEIN LPTA"/>
    <property type="match status" value="1"/>
</dbReference>
<keyword evidence="2 4" id="KW-0732">Signal</keyword>
<comment type="subunit">
    <text evidence="4">Component of the lipopolysaccharide transport and assembly complex.</text>
</comment>
<evidence type="ECO:0000256" key="3">
    <source>
        <dbReference type="ARBA" id="ARBA00022764"/>
    </source>
</evidence>
<dbReference type="PANTHER" id="PTHR36504:SF1">
    <property type="entry name" value="LIPOPOLYSACCHARIDE EXPORT SYSTEM PROTEIN LPTA"/>
    <property type="match status" value="1"/>
</dbReference>
<comment type="function">
    <text evidence="4">Involved in the assembly of lipopolysaccharide (LPS). Required for the translocation of LPS from the inner membrane to the outer membrane.</text>
</comment>
<evidence type="ECO:0000313" key="8">
    <source>
        <dbReference type="Proteomes" id="UP000292136"/>
    </source>
</evidence>